<evidence type="ECO:0000256" key="1">
    <source>
        <dbReference type="SAM" id="MobiDB-lite"/>
    </source>
</evidence>
<dbReference type="Pfam" id="PF12697">
    <property type="entry name" value="Abhydrolase_6"/>
    <property type="match status" value="1"/>
</dbReference>
<dbReference type="GeneID" id="18812820"/>
<feature type="compositionally biased region" description="Low complexity" evidence="1">
    <location>
        <begin position="76"/>
        <end position="90"/>
    </location>
</feature>
<dbReference type="InterPro" id="IPR000073">
    <property type="entry name" value="AB_hydrolase_1"/>
</dbReference>
<dbReference type="RefSeq" id="XP_007320066.1">
    <property type="nucleotide sequence ID" value="XM_007320004.1"/>
</dbReference>
<dbReference type="Proteomes" id="UP000008064">
    <property type="component" value="Unassembled WGS sequence"/>
</dbReference>
<proteinExistence type="predicted"/>
<dbReference type="HOGENOM" id="CLU_1086507_0_0_1"/>
<accession>F8P0Z3</accession>
<dbReference type="InterPro" id="IPR029058">
    <property type="entry name" value="AB_hydrolase_fold"/>
</dbReference>
<dbReference type="KEGG" id="sla:SERLADRAFT_409379"/>
<dbReference type="SUPFAM" id="SSF53474">
    <property type="entry name" value="alpha/beta-Hydrolases"/>
    <property type="match status" value="1"/>
</dbReference>
<dbReference type="EMBL" id="GL945436">
    <property type="protein sequence ID" value="EGO22826.1"/>
    <property type="molecule type" value="Genomic_DNA"/>
</dbReference>
<feature type="region of interest" description="Disordered" evidence="1">
    <location>
        <begin position="70"/>
        <end position="90"/>
    </location>
</feature>
<dbReference type="OrthoDB" id="10253869at2759"/>
<reference evidence="3" key="1">
    <citation type="submission" date="2011-04" db="EMBL/GenBank/DDBJ databases">
        <title>Evolution of plant cell wall degrading machinery underlies the functional diversity of forest fungi.</title>
        <authorList>
            <consortium name="US DOE Joint Genome Institute (JGI-PGF)"/>
            <person name="Eastwood D.C."/>
            <person name="Floudas D."/>
            <person name="Binder M."/>
            <person name="Majcherczyk A."/>
            <person name="Schneider P."/>
            <person name="Aerts A."/>
            <person name="Asiegbu F.O."/>
            <person name="Baker S.E."/>
            <person name="Barry K."/>
            <person name="Bendiksby M."/>
            <person name="Blumentritt M."/>
            <person name="Coutinho P.M."/>
            <person name="Cullen D."/>
            <person name="Cullen D."/>
            <person name="Gathman A."/>
            <person name="Goodell B."/>
            <person name="Henrissat B."/>
            <person name="Ihrmark K."/>
            <person name="Kauserud H."/>
            <person name="Kohler A."/>
            <person name="LaButti K."/>
            <person name="Lapidus A."/>
            <person name="Lavin J.L."/>
            <person name="Lee Y.-H."/>
            <person name="Lindquist E."/>
            <person name="Lilly W."/>
            <person name="Lucas S."/>
            <person name="Morin E."/>
            <person name="Murat C."/>
            <person name="Oguiza J.A."/>
            <person name="Park J."/>
            <person name="Pisabarro A.G."/>
            <person name="Riley R."/>
            <person name="Rosling A."/>
            <person name="Salamov A."/>
            <person name="Schmidt O."/>
            <person name="Schmutz J."/>
            <person name="Skrede I."/>
            <person name="Stenlid J."/>
            <person name="Wiebenga A."/>
            <person name="Xie X."/>
            <person name="Kues U."/>
            <person name="Hibbett D.S."/>
            <person name="Hoffmeister D."/>
            <person name="Hogberg N."/>
            <person name="Martin F."/>
            <person name="Grigoriev I.V."/>
            <person name="Watkinson S.C."/>
        </authorList>
    </citation>
    <scope>NUCLEOTIDE SEQUENCE</scope>
    <source>
        <strain evidence="3">S7.9</strain>
    </source>
</reference>
<protein>
    <recommendedName>
        <fullName evidence="2">AB hydrolase-1 domain-containing protein</fullName>
    </recommendedName>
</protein>
<dbReference type="AlphaFoldDB" id="F8P0Z3"/>
<name>F8P0Z3_SERL9</name>
<dbReference type="Gene3D" id="3.40.50.1820">
    <property type="entry name" value="alpha/beta hydrolase"/>
    <property type="match status" value="1"/>
</dbReference>
<organism>
    <name type="scientific">Serpula lacrymans var. lacrymans (strain S7.9)</name>
    <name type="common">Dry rot fungus</name>
    <dbReference type="NCBI Taxonomy" id="578457"/>
    <lineage>
        <taxon>Eukaryota</taxon>
        <taxon>Fungi</taxon>
        <taxon>Dikarya</taxon>
        <taxon>Basidiomycota</taxon>
        <taxon>Agaricomycotina</taxon>
        <taxon>Agaricomycetes</taxon>
        <taxon>Agaricomycetidae</taxon>
        <taxon>Boletales</taxon>
        <taxon>Coniophorineae</taxon>
        <taxon>Serpulaceae</taxon>
        <taxon>Serpula</taxon>
    </lineage>
</organism>
<evidence type="ECO:0000259" key="2">
    <source>
        <dbReference type="Pfam" id="PF12697"/>
    </source>
</evidence>
<evidence type="ECO:0000313" key="3">
    <source>
        <dbReference type="EMBL" id="EGO22826.1"/>
    </source>
</evidence>
<feature type="domain" description="AB hydrolase-1" evidence="2">
    <location>
        <begin position="58"/>
        <end position="243"/>
    </location>
</feature>
<sequence>MSFMPISDADTTPLVLIHDISGSIFPYASLSMLPPLEKHTISGISAAPFQKPDSIHAWAHTYAALIADSLPPPPSSSTSTTATKPTGSPRTQVVLGGWSLGGLLAAEIARIFEGTQEYAHIAVLGVVLLDSHAPWHVHTRDMTSGAQNAAANGSELLANGTPYLSPGDIQAVYALLARSTRAEWPGLDGVRCPYWLITPTQDGANGMEEWFGEDRAGEVVRIAEGEEGCDHFSMMEDDWIEQVGEALAKVLDKVVL</sequence>
<gene>
    <name evidence="3" type="ORF">SERLADRAFT_409379</name>
</gene>